<proteinExistence type="inferred from homology"/>
<evidence type="ECO:0008006" key="5">
    <source>
        <dbReference type="Google" id="ProtNLM"/>
    </source>
</evidence>
<feature type="region of interest" description="Disordered" evidence="2">
    <location>
        <begin position="1"/>
        <end position="92"/>
    </location>
</feature>
<dbReference type="InterPro" id="IPR007573">
    <property type="entry name" value="QWRF"/>
</dbReference>
<comment type="similarity">
    <text evidence="1">Belongs to the QWRF family.</text>
</comment>
<evidence type="ECO:0000313" key="3">
    <source>
        <dbReference type="EMBL" id="VVB06320.1"/>
    </source>
</evidence>
<dbReference type="PANTHER" id="PTHR31807">
    <property type="entry name" value="AUGMIN FAMILY MEMBER"/>
    <property type="match status" value="1"/>
</dbReference>
<name>A0A565BY32_9BRAS</name>
<dbReference type="GO" id="GO:0005737">
    <property type="term" value="C:cytoplasm"/>
    <property type="evidence" value="ECO:0007669"/>
    <property type="project" value="TreeGrafter"/>
</dbReference>
<feature type="compositionally biased region" description="Low complexity" evidence="2">
    <location>
        <begin position="34"/>
        <end position="49"/>
    </location>
</feature>
<dbReference type="GO" id="GO:0008017">
    <property type="term" value="F:microtubule binding"/>
    <property type="evidence" value="ECO:0007669"/>
    <property type="project" value="TreeGrafter"/>
</dbReference>
<dbReference type="EMBL" id="CABITT030000005">
    <property type="protein sequence ID" value="VVB06320.1"/>
    <property type="molecule type" value="Genomic_DNA"/>
</dbReference>
<evidence type="ECO:0000256" key="1">
    <source>
        <dbReference type="ARBA" id="ARBA00010016"/>
    </source>
</evidence>
<dbReference type="OrthoDB" id="542108at2759"/>
<sequence length="457" mass="50915">MEAKTGGSTPAPPPSTRRPRVREVSSRFMSPVTSSSASSSAGDLHLLSSNSPKHNHHHQQRSVSAQRHRRQLKLTEGDENRSSETAARSLDSPFTLLQGGKVLKQGQSKILKENSHRFETPTPIVPPLSKSRFNEQRLLTGSAATKLLQLSGISASSSENDQDQVPMLSCRPHSKVFNNFVSSPFNRSLSSPLSSCNGRESSSFSRLGLSLPPVPPNSKIPVDTKKQRKVSEQLEDVHSMKLLHNRYLQWRFANANTEVKTQAQRAQTETMLYSFGLKISELRDSVQRKRVELQSLSRVQALLSITESQTPCLEQWSTTEEEYSASLSQTIQALSNASLRLPLDADIMVENKELAEALVVASKVMDNITQSVGSYMSKAQEMESLVSELIRVSNRERSLIENCGIALLKTQASHIEECSLRCQLIKQQKKNHVSEHNSSSLDKDLVETVQHYNRCMD</sequence>
<accession>A0A565BY32</accession>
<dbReference type="AlphaFoldDB" id="A0A565BY32"/>
<evidence type="ECO:0000256" key="2">
    <source>
        <dbReference type="SAM" id="MobiDB-lite"/>
    </source>
</evidence>
<comment type="caution">
    <text evidence="3">The sequence shown here is derived from an EMBL/GenBank/DDBJ whole genome shotgun (WGS) entry which is preliminary data.</text>
</comment>
<dbReference type="GO" id="GO:0005880">
    <property type="term" value="C:nuclear microtubule"/>
    <property type="evidence" value="ECO:0007669"/>
    <property type="project" value="TreeGrafter"/>
</dbReference>
<organism evidence="3 4">
    <name type="scientific">Arabis nemorensis</name>
    <dbReference type="NCBI Taxonomy" id="586526"/>
    <lineage>
        <taxon>Eukaryota</taxon>
        <taxon>Viridiplantae</taxon>
        <taxon>Streptophyta</taxon>
        <taxon>Embryophyta</taxon>
        <taxon>Tracheophyta</taxon>
        <taxon>Spermatophyta</taxon>
        <taxon>Magnoliopsida</taxon>
        <taxon>eudicotyledons</taxon>
        <taxon>Gunneridae</taxon>
        <taxon>Pentapetalae</taxon>
        <taxon>rosids</taxon>
        <taxon>malvids</taxon>
        <taxon>Brassicales</taxon>
        <taxon>Brassicaceae</taxon>
        <taxon>Arabideae</taxon>
        <taxon>Arabis</taxon>
    </lineage>
</organism>
<reference evidence="3" key="1">
    <citation type="submission" date="2019-07" db="EMBL/GenBank/DDBJ databases">
        <authorList>
            <person name="Dittberner H."/>
        </authorList>
    </citation>
    <scope>NUCLEOTIDE SEQUENCE [LARGE SCALE GENOMIC DNA]</scope>
</reference>
<dbReference type="Pfam" id="PF04484">
    <property type="entry name" value="QWRF"/>
    <property type="match status" value="1"/>
</dbReference>
<gene>
    <name evidence="3" type="ORF">ANE_LOCUS16764</name>
</gene>
<evidence type="ECO:0000313" key="4">
    <source>
        <dbReference type="Proteomes" id="UP000489600"/>
    </source>
</evidence>
<dbReference type="Proteomes" id="UP000489600">
    <property type="component" value="Unassembled WGS sequence"/>
</dbReference>
<feature type="compositionally biased region" description="Basic residues" evidence="2">
    <location>
        <begin position="53"/>
        <end position="72"/>
    </location>
</feature>
<dbReference type="PANTHER" id="PTHR31807:SF6">
    <property type="entry name" value="PROTEIN ENDOSPERM DEFECTIVE 1-RELATED"/>
    <property type="match status" value="1"/>
</dbReference>
<feature type="compositionally biased region" description="Basic and acidic residues" evidence="2">
    <location>
        <begin position="73"/>
        <end position="82"/>
    </location>
</feature>
<protein>
    <recommendedName>
        <fullName evidence="5">Protein ENDOSPERM DEFECTIVE 1</fullName>
    </recommendedName>
</protein>
<keyword evidence="4" id="KW-1185">Reference proteome</keyword>
<dbReference type="GO" id="GO:0051225">
    <property type="term" value="P:spindle assembly"/>
    <property type="evidence" value="ECO:0007669"/>
    <property type="project" value="TreeGrafter"/>
</dbReference>